<reference evidence="2 3" key="1">
    <citation type="submission" date="2019-08" db="EMBL/GenBank/DDBJ databases">
        <authorList>
            <person name="Dong K."/>
        </authorList>
    </citation>
    <scope>NUCLEOTIDE SEQUENCE [LARGE SCALE GENOMIC DNA]</scope>
    <source>
        <strain evidence="2 3">JCM14558</strain>
    </source>
</reference>
<protein>
    <recommendedName>
        <fullName evidence="4">DUF916 domain-containing protein</fullName>
    </recommendedName>
</protein>
<keyword evidence="1" id="KW-1133">Transmembrane helix</keyword>
<name>A0A5C8HZS8_9MICO</name>
<dbReference type="AlphaFoldDB" id="A0A5C8HZS8"/>
<keyword evidence="1" id="KW-0812">Transmembrane</keyword>
<accession>A0A5C8HZS8</accession>
<evidence type="ECO:0000313" key="3">
    <source>
        <dbReference type="Proteomes" id="UP000321034"/>
    </source>
</evidence>
<dbReference type="EMBL" id="VRSV01000001">
    <property type="protein sequence ID" value="TXK12222.1"/>
    <property type="molecule type" value="Genomic_DNA"/>
</dbReference>
<proteinExistence type="predicted"/>
<dbReference type="Proteomes" id="UP000321034">
    <property type="component" value="Unassembled WGS sequence"/>
</dbReference>
<keyword evidence="1" id="KW-0472">Membrane</keyword>
<organism evidence="2 3">
    <name type="scientific">Microbacterium hatanonis</name>
    <dbReference type="NCBI Taxonomy" id="404366"/>
    <lineage>
        <taxon>Bacteria</taxon>
        <taxon>Bacillati</taxon>
        <taxon>Actinomycetota</taxon>
        <taxon>Actinomycetes</taxon>
        <taxon>Micrococcales</taxon>
        <taxon>Microbacteriaceae</taxon>
        <taxon>Microbacterium</taxon>
    </lineage>
</organism>
<evidence type="ECO:0000256" key="1">
    <source>
        <dbReference type="SAM" id="Phobius"/>
    </source>
</evidence>
<dbReference type="OrthoDB" id="5007898at2"/>
<keyword evidence="3" id="KW-1185">Reference proteome</keyword>
<comment type="caution">
    <text evidence="2">The sequence shown here is derived from an EMBL/GenBank/DDBJ whole genome shotgun (WGS) entry which is preliminary data.</text>
</comment>
<evidence type="ECO:0000313" key="2">
    <source>
        <dbReference type="EMBL" id="TXK12222.1"/>
    </source>
</evidence>
<sequence length="162" mass="16971">MSTTSPTGDEVDLGGVLNVGGLSSAPVLSMNPFGGDLQVWFTVRNVSSSTIEATADFWMEGLLGNRISAVDDLVIADLKPGETRTVSAELPGVGQWTVLTAHARLEPPAEVGGTELSPLTRDATVFVLPWLFVLIVAAGLGAWAIAYVLRRRDVGVPMGVPA</sequence>
<gene>
    <name evidence="2" type="ORF">FVP77_01670</name>
</gene>
<feature type="transmembrane region" description="Helical" evidence="1">
    <location>
        <begin position="127"/>
        <end position="149"/>
    </location>
</feature>
<evidence type="ECO:0008006" key="4">
    <source>
        <dbReference type="Google" id="ProtNLM"/>
    </source>
</evidence>